<comment type="caution">
    <text evidence="1">The sequence shown here is derived from an EMBL/GenBank/DDBJ whole genome shotgun (WGS) entry which is preliminary data.</text>
</comment>
<evidence type="ECO:0000313" key="2">
    <source>
        <dbReference type="Proteomes" id="UP000314294"/>
    </source>
</evidence>
<name>A0A4Z2HSM0_9TELE</name>
<protein>
    <submittedName>
        <fullName evidence="1">Uncharacterized protein</fullName>
    </submittedName>
</protein>
<sequence length="118" mass="13855">MCRSLILEDKLPNHMVLSPEVPGVPCLRKCLDDPDEEKQAKQLSSDGYRLKAIVYRLRLSSDGYRLKAIVYRLRNSLYPWGHVKTLQGAPPMRLQPLFYTTIRVWTPRGKYQHLYPWL</sequence>
<gene>
    <name evidence="1" type="ORF">EYF80_021019</name>
</gene>
<dbReference type="AlphaFoldDB" id="A0A4Z2HSM0"/>
<proteinExistence type="predicted"/>
<dbReference type="EMBL" id="SRLO01000185">
    <property type="protein sequence ID" value="TNN68707.1"/>
    <property type="molecule type" value="Genomic_DNA"/>
</dbReference>
<reference evidence="1 2" key="1">
    <citation type="submission" date="2019-03" db="EMBL/GenBank/DDBJ databases">
        <title>First draft genome of Liparis tanakae, snailfish: a comprehensive survey of snailfish specific genes.</title>
        <authorList>
            <person name="Kim W."/>
            <person name="Song I."/>
            <person name="Jeong J.-H."/>
            <person name="Kim D."/>
            <person name="Kim S."/>
            <person name="Ryu S."/>
            <person name="Song J.Y."/>
            <person name="Lee S.K."/>
        </authorList>
    </citation>
    <scope>NUCLEOTIDE SEQUENCE [LARGE SCALE GENOMIC DNA]</scope>
    <source>
        <tissue evidence="1">Muscle</tissue>
    </source>
</reference>
<organism evidence="1 2">
    <name type="scientific">Liparis tanakae</name>
    <name type="common">Tanaka's snailfish</name>
    <dbReference type="NCBI Taxonomy" id="230148"/>
    <lineage>
        <taxon>Eukaryota</taxon>
        <taxon>Metazoa</taxon>
        <taxon>Chordata</taxon>
        <taxon>Craniata</taxon>
        <taxon>Vertebrata</taxon>
        <taxon>Euteleostomi</taxon>
        <taxon>Actinopterygii</taxon>
        <taxon>Neopterygii</taxon>
        <taxon>Teleostei</taxon>
        <taxon>Neoteleostei</taxon>
        <taxon>Acanthomorphata</taxon>
        <taxon>Eupercaria</taxon>
        <taxon>Perciformes</taxon>
        <taxon>Cottioidei</taxon>
        <taxon>Cottales</taxon>
        <taxon>Liparidae</taxon>
        <taxon>Liparis</taxon>
    </lineage>
</organism>
<dbReference type="Proteomes" id="UP000314294">
    <property type="component" value="Unassembled WGS sequence"/>
</dbReference>
<keyword evidence="2" id="KW-1185">Reference proteome</keyword>
<evidence type="ECO:0000313" key="1">
    <source>
        <dbReference type="EMBL" id="TNN68707.1"/>
    </source>
</evidence>
<accession>A0A4Z2HSM0</accession>